<evidence type="ECO:0008006" key="13">
    <source>
        <dbReference type="Google" id="ProtNLM"/>
    </source>
</evidence>
<dbReference type="PANTHER" id="PTHR28259:SF1">
    <property type="entry name" value="FLUORIDE EXPORT PROTEIN 1-RELATED"/>
    <property type="match status" value="1"/>
</dbReference>
<dbReference type="PANTHER" id="PTHR28259">
    <property type="entry name" value="FLUORIDE EXPORT PROTEIN 1-RELATED"/>
    <property type="match status" value="1"/>
</dbReference>
<keyword evidence="4 10" id="KW-0812">Transmembrane</keyword>
<keyword evidence="6 10" id="KW-0472">Membrane</keyword>
<dbReference type="InterPro" id="IPR003691">
    <property type="entry name" value="FluC"/>
</dbReference>
<comment type="catalytic activity">
    <reaction evidence="8">
        <text>fluoride(in) = fluoride(out)</text>
        <dbReference type="Rhea" id="RHEA:76159"/>
        <dbReference type="ChEBI" id="CHEBI:17051"/>
    </reaction>
    <physiologicalReaction direction="left-to-right" evidence="8">
        <dbReference type="Rhea" id="RHEA:76160"/>
    </physiologicalReaction>
</comment>
<dbReference type="Pfam" id="PF02537">
    <property type="entry name" value="CRCB"/>
    <property type="match status" value="2"/>
</dbReference>
<dbReference type="VEuPathDB" id="FungiDB:KRP23_6869"/>
<reference evidence="11" key="2">
    <citation type="submission" date="2015-06" db="UniProtKB">
        <authorList>
            <consortium name="EnsemblProtists"/>
        </authorList>
    </citation>
    <scope>IDENTIFICATION</scope>
    <source>
        <strain evidence="11">Pr102</strain>
    </source>
</reference>
<proteinExistence type="inferred from homology"/>
<dbReference type="EMBL" id="DS566002">
    <property type="status" value="NOT_ANNOTATED_CDS"/>
    <property type="molecule type" value="Genomic_DNA"/>
</dbReference>
<dbReference type="Proteomes" id="UP000005238">
    <property type="component" value="Unassembled WGS sequence"/>
</dbReference>
<evidence type="ECO:0000313" key="11">
    <source>
        <dbReference type="EnsemblProtists" id="Phyra73865"/>
    </source>
</evidence>
<keyword evidence="3" id="KW-1003">Cell membrane</keyword>
<feature type="transmembrane region" description="Helical" evidence="10">
    <location>
        <begin position="334"/>
        <end position="353"/>
    </location>
</feature>
<evidence type="ECO:0000256" key="2">
    <source>
        <dbReference type="ARBA" id="ARBA00004651"/>
    </source>
</evidence>
<organism evidence="11 12">
    <name type="scientific">Phytophthora ramorum</name>
    <name type="common">Sudden oak death agent</name>
    <dbReference type="NCBI Taxonomy" id="164328"/>
    <lineage>
        <taxon>Eukaryota</taxon>
        <taxon>Sar</taxon>
        <taxon>Stramenopiles</taxon>
        <taxon>Oomycota</taxon>
        <taxon>Peronosporomycetes</taxon>
        <taxon>Peronosporales</taxon>
        <taxon>Peronosporaceae</taxon>
        <taxon>Phytophthora</taxon>
    </lineage>
</organism>
<evidence type="ECO:0000256" key="7">
    <source>
        <dbReference type="ARBA" id="ARBA00035120"/>
    </source>
</evidence>
<protein>
    <recommendedName>
        <fullName evidence="13">Fluoride ion transporter CrcB</fullName>
    </recommendedName>
</protein>
<feature type="transmembrane region" description="Helical" evidence="10">
    <location>
        <begin position="118"/>
        <end position="139"/>
    </location>
</feature>
<dbReference type="GO" id="GO:0005886">
    <property type="term" value="C:plasma membrane"/>
    <property type="evidence" value="ECO:0000318"/>
    <property type="project" value="GO_Central"/>
</dbReference>
<dbReference type="eggNOG" id="ENOG502RC1G">
    <property type="taxonomic scope" value="Eukaryota"/>
</dbReference>
<feature type="compositionally biased region" description="Polar residues" evidence="9">
    <location>
        <begin position="16"/>
        <end position="52"/>
    </location>
</feature>
<evidence type="ECO:0000256" key="3">
    <source>
        <dbReference type="ARBA" id="ARBA00022475"/>
    </source>
</evidence>
<dbReference type="InParanoid" id="H3GE21"/>
<dbReference type="GO" id="GO:1903425">
    <property type="term" value="F:fluoride transmembrane transporter activity"/>
    <property type="evidence" value="ECO:0000318"/>
    <property type="project" value="GO_Central"/>
</dbReference>
<dbReference type="OMA" id="LQSYGFW"/>
<feature type="transmembrane region" description="Helical" evidence="10">
    <location>
        <begin position="219"/>
        <end position="242"/>
    </location>
</feature>
<evidence type="ECO:0000256" key="5">
    <source>
        <dbReference type="ARBA" id="ARBA00022989"/>
    </source>
</evidence>
<dbReference type="HOGENOM" id="CLU_035879_0_0_1"/>
<dbReference type="VEuPathDB" id="FungiDB:KRP22_11970"/>
<dbReference type="EnsemblProtists" id="Phyra73865">
    <property type="protein sequence ID" value="Phyra73865"/>
    <property type="gene ID" value="Phyra73865"/>
</dbReference>
<dbReference type="AlphaFoldDB" id="H3GE21"/>
<feature type="region of interest" description="Disordered" evidence="9">
    <location>
        <begin position="8"/>
        <end position="53"/>
    </location>
</feature>
<sequence length="494" mass="53839">MTCAVLAATTVGLPSRENSARSTQAPAQAPASKTQAPAQAPASKTQCVSQSAGRGRAMQTISEDFMPLATPALQPPGSSTSSTDEGGDVAVPVHQVRPNVRDRSAGERTWCGKSLDKYVPVAMSVVIGAYVGVGVRVLLTEFADVMYTSQTELLELLGFGFFLPNVVGCFVMGLATRIKPVLRGQYEVLLTGVTTGFCGCCTTFASWDLGAALMFVHGRWLNAVLMLCVQVASAMVSLRLGFHVAEGVVHYFTLQEYPFRKPPVNLGQLNLDLERSINHFREIKMHTFGPLVTRRVRATEESLAAARDSCTELAAEITQVEHEQHPIHHHKMPWVLSALVLTVAFWVLAFCGFDNYPSSRLLALCFAPFGALLRWYLSLYNSKPMCKRFPFFTFLPNVAASCLSCAMEIVGSVVYQDSASAYRHFVMYGQGAVMVGFLGSLSTVSTWVNELDGLSSRRLFWAYRYGLASVIISQLASVFILGMYDAYGSDPLIG</sequence>
<keyword evidence="5 10" id="KW-1133">Transmembrane helix</keyword>
<evidence type="ECO:0000256" key="4">
    <source>
        <dbReference type="ARBA" id="ARBA00022692"/>
    </source>
</evidence>
<evidence type="ECO:0000313" key="12">
    <source>
        <dbReference type="Proteomes" id="UP000005238"/>
    </source>
</evidence>
<feature type="transmembrane region" description="Helical" evidence="10">
    <location>
        <begin position="359"/>
        <end position="377"/>
    </location>
</feature>
<evidence type="ECO:0000256" key="10">
    <source>
        <dbReference type="SAM" id="Phobius"/>
    </source>
</evidence>
<feature type="transmembrane region" description="Helical" evidence="10">
    <location>
        <begin position="159"/>
        <end position="176"/>
    </location>
</feature>
<feature type="transmembrane region" description="Helical" evidence="10">
    <location>
        <begin position="461"/>
        <end position="484"/>
    </location>
</feature>
<dbReference type="STRING" id="164328.H3GE21"/>
<feature type="transmembrane region" description="Helical" evidence="10">
    <location>
        <begin position="427"/>
        <end position="449"/>
    </location>
</feature>
<accession>H3GE21</accession>
<keyword evidence="12" id="KW-1185">Reference proteome</keyword>
<comment type="subcellular location">
    <subcellularLocation>
        <location evidence="2">Cell membrane</location>
        <topology evidence="2">Multi-pass membrane protein</topology>
    </subcellularLocation>
</comment>
<comment type="similarity">
    <text evidence="7">Belongs to the fluoride channel Fluc/FEX (TC 1.A.43) family.</text>
</comment>
<evidence type="ECO:0000256" key="6">
    <source>
        <dbReference type="ARBA" id="ARBA00023136"/>
    </source>
</evidence>
<dbReference type="VEuPathDB" id="FungiDB:KRP23_6868"/>
<evidence type="ECO:0000256" key="9">
    <source>
        <dbReference type="SAM" id="MobiDB-lite"/>
    </source>
</evidence>
<feature type="transmembrane region" description="Helical" evidence="10">
    <location>
        <begin position="188"/>
        <end position="207"/>
    </location>
</feature>
<reference evidence="12" key="1">
    <citation type="journal article" date="2006" name="Science">
        <title>Phytophthora genome sequences uncover evolutionary origins and mechanisms of pathogenesis.</title>
        <authorList>
            <person name="Tyler B.M."/>
            <person name="Tripathy S."/>
            <person name="Zhang X."/>
            <person name="Dehal P."/>
            <person name="Jiang R.H."/>
            <person name="Aerts A."/>
            <person name="Arredondo F.D."/>
            <person name="Baxter L."/>
            <person name="Bensasson D."/>
            <person name="Beynon J.L."/>
            <person name="Chapman J."/>
            <person name="Damasceno C.M."/>
            <person name="Dorrance A.E."/>
            <person name="Dou D."/>
            <person name="Dickerman A.W."/>
            <person name="Dubchak I.L."/>
            <person name="Garbelotto M."/>
            <person name="Gijzen M."/>
            <person name="Gordon S.G."/>
            <person name="Govers F."/>
            <person name="Grunwald N.J."/>
            <person name="Huang W."/>
            <person name="Ivors K.L."/>
            <person name="Jones R.W."/>
            <person name="Kamoun S."/>
            <person name="Krampis K."/>
            <person name="Lamour K.H."/>
            <person name="Lee M.K."/>
            <person name="McDonald W.H."/>
            <person name="Medina M."/>
            <person name="Meijer H.J."/>
            <person name="Nordberg E.K."/>
            <person name="Maclean D.J."/>
            <person name="Ospina-Giraldo M.D."/>
            <person name="Morris P.F."/>
            <person name="Phuntumart V."/>
            <person name="Putnam N.H."/>
            <person name="Rash S."/>
            <person name="Rose J.K."/>
            <person name="Sakihama Y."/>
            <person name="Salamov A.A."/>
            <person name="Savidor A."/>
            <person name="Scheuring C.F."/>
            <person name="Smith B.M."/>
            <person name="Sobral B.W."/>
            <person name="Terry A."/>
            <person name="Torto-Alalibo T.A."/>
            <person name="Win J."/>
            <person name="Xu Z."/>
            <person name="Zhang H."/>
            <person name="Grigoriev I.V."/>
            <person name="Rokhsar D.S."/>
            <person name="Boore J.L."/>
        </authorList>
    </citation>
    <scope>NUCLEOTIDE SEQUENCE [LARGE SCALE GENOMIC DNA]</scope>
    <source>
        <strain evidence="12">Pr102</strain>
    </source>
</reference>
<feature type="transmembrane region" description="Helical" evidence="10">
    <location>
        <begin position="389"/>
        <end position="415"/>
    </location>
</feature>
<evidence type="ECO:0000256" key="1">
    <source>
        <dbReference type="ARBA" id="ARBA00002598"/>
    </source>
</evidence>
<name>H3GE21_PHYRM</name>
<comment type="function">
    <text evidence="1">Fluoride channel required for the rapid expulsion of cytoplasmic fluoride.</text>
</comment>
<dbReference type="GO" id="GO:1903424">
    <property type="term" value="P:fluoride transmembrane transport"/>
    <property type="evidence" value="ECO:0000318"/>
    <property type="project" value="GO_Central"/>
</dbReference>
<evidence type="ECO:0000256" key="8">
    <source>
        <dbReference type="ARBA" id="ARBA00035585"/>
    </source>
</evidence>